<keyword evidence="2 5" id="KW-0812">Transmembrane</keyword>
<dbReference type="GO" id="GO:0016020">
    <property type="term" value="C:membrane"/>
    <property type="evidence" value="ECO:0007669"/>
    <property type="project" value="UniProtKB-SubCell"/>
</dbReference>
<feature type="transmembrane region" description="Helical" evidence="5">
    <location>
        <begin position="93"/>
        <end position="109"/>
    </location>
</feature>
<gene>
    <name evidence="7" type="ORF">CRP01_35970</name>
</gene>
<evidence type="ECO:0000256" key="1">
    <source>
        <dbReference type="ARBA" id="ARBA00004141"/>
    </source>
</evidence>
<proteinExistence type="predicted"/>
<dbReference type="AlphaFoldDB" id="A0A2D0MZM2"/>
<keyword evidence="8" id="KW-1185">Reference proteome</keyword>
<feature type="transmembrane region" description="Helical" evidence="5">
    <location>
        <begin position="137"/>
        <end position="161"/>
    </location>
</feature>
<feature type="transmembrane region" description="Helical" evidence="5">
    <location>
        <begin position="114"/>
        <end position="131"/>
    </location>
</feature>
<protein>
    <recommendedName>
        <fullName evidence="6">Integral membrane bound transporter domain-containing protein</fullName>
    </recommendedName>
</protein>
<evidence type="ECO:0000256" key="3">
    <source>
        <dbReference type="ARBA" id="ARBA00022989"/>
    </source>
</evidence>
<accession>A0A2D0MZM2</accession>
<comment type="subcellular location">
    <subcellularLocation>
        <location evidence="1">Membrane</location>
        <topology evidence="1">Multi-pass membrane protein</topology>
    </subcellularLocation>
</comment>
<name>A0A2D0MZM2_FLAN2</name>
<evidence type="ECO:0000259" key="6">
    <source>
        <dbReference type="Pfam" id="PF13515"/>
    </source>
</evidence>
<dbReference type="EMBL" id="PDUD01000051">
    <property type="protein sequence ID" value="PHN01620.1"/>
    <property type="molecule type" value="Genomic_DNA"/>
</dbReference>
<dbReference type="Pfam" id="PF13515">
    <property type="entry name" value="FUSC_2"/>
    <property type="match status" value="1"/>
</dbReference>
<dbReference type="Proteomes" id="UP000223913">
    <property type="component" value="Unassembled WGS sequence"/>
</dbReference>
<evidence type="ECO:0000313" key="7">
    <source>
        <dbReference type="EMBL" id="PHN01620.1"/>
    </source>
</evidence>
<sequence>MYRKIFENSRILLRAAILTGIILSSFFLGFSLAALLQMSDRIISGVWCSIAAVVVFDDLLENAKTLMKDRLLGTFTGALLTAAFSALLQPILIAIALALLAVCILIIYFEWKGALKIACITVLIIGISPIQGINGGIWSAAFMRFIESALGGFVAIGATVVQDKVKSFQPLRSWQLQVYRTYLRMRR</sequence>
<keyword evidence="4 5" id="KW-0472">Membrane</keyword>
<dbReference type="RefSeq" id="WP_099154934.1">
    <property type="nucleotide sequence ID" value="NZ_PDUD01000051.1"/>
</dbReference>
<evidence type="ECO:0000256" key="4">
    <source>
        <dbReference type="ARBA" id="ARBA00023136"/>
    </source>
</evidence>
<feature type="domain" description="Integral membrane bound transporter" evidence="6">
    <location>
        <begin position="34"/>
        <end position="156"/>
    </location>
</feature>
<organism evidence="7 8">
    <name type="scientific">Flavilitoribacter nigricans (strain ATCC 23147 / DSM 23189 / NBRC 102662 / NCIMB 1420 / SS-2)</name>
    <name type="common">Lewinella nigricans</name>
    <dbReference type="NCBI Taxonomy" id="1122177"/>
    <lineage>
        <taxon>Bacteria</taxon>
        <taxon>Pseudomonadati</taxon>
        <taxon>Bacteroidota</taxon>
        <taxon>Saprospiria</taxon>
        <taxon>Saprospirales</taxon>
        <taxon>Lewinellaceae</taxon>
        <taxon>Flavilitoribacter</taxon>
    </lineage>
</organism>
<dbReference type="OrthoDB" id="706481at2"/>
<evidence type="ECO:0000313" key="8">
    <source>
        <dbReference type="Proteomes" id="UP000223913"/>
    </source>
</evidence>
<feature type="transmembrane region" description="Helical" evidence="5">
    <location>
        <begin position="12"/>
        <end position="36"/>
    </location>
</feature>
<keyword evidence="3 5" id="KW-1133">Transmembrane helix</keyword>
<evidence type="ECO:0000256" key="5">
    <source>
        <dbReference type="SAM" id="Phobius"/>
    </source>
</evidence>
<dbReference type="InterPro" id="IPR049453">
    <property type="entry name" value="Memb_transporter_dom"/>
</dbReference>
<comment type="caution">
    <text evidence="7">The sequence shown here is derived from an EMBL/GenBank/DDBJ whole genome shotgun (WGS) entry which is preliminary data.</text>
</comment>
<reference evidence="7 8" key="1">
    <citation type="submission" date="2017-10" db="EMBL/GenBank/DDBJ databases">
        <title>The draft genome sequence of Lewinella nigricans NBRC 102662.</title>
        <authorList>
            <person name="Wang K."/>
        </authorList>
    </citation>
    <scope>NUCLEOTIDE SEQUENCE [LARGE SCALE GENOMIC DNA]</scope>
    <source>
        <strain evidence="7 8">NBRC 102662</strain>
    </source>
</reference>
<evidence type="ECO:0000256" key="2">
    <source>
        <dbReference type="ARBA" id="ARBA00022692"/>
    </source>
</evidence>